<dbReference type="Gene3D" id="1.20.1560.10">
    <property type="entry name" value="ABC transporter type 1, transmembrane domain"/>
    <property type="match status" value="1"/>
</dbReference>
<proteinExistence type="predicted"/>
<protein>
    <submittedName>
        <fullName evidence="10">ABC transporter ATP-binding protein</fullName>
    </submittedName>
</protein>
<keyword evidence="6 7" id="KW-0472">Membrane</keyword>
<feature type="domain" description="ABC transporter" evidence="8">
    <location>
        <begin position="327"/>
        <end position="559"/>
    </location>
</feature>
<evidence type="ECO:0000313" key="10">
    <source>
        <dbReference type="EMBL" id="QXJ20416.1"/>
    </source>
</evidence>
<evidence type="ECO:0000256" key="7">
    <source>
        <dbReference type="SAM" id="Phobius"/>
    </source>
</evidence>
<accession>A0ABX8QP30</accession>
<dbReference type="PROSITE" id="PS50929">
    <property type="entry name" value="ABC_TM1F"/>
    <property type="match status" value="1"/>
</dbReference>
<organism evidence="10 11">
    <name type="scientific">Actinomadura graeca</name>
    <dbReference type="NCBI Taxonomy" id="2750812"/>
    <lineage>
        <taxon>Bacteria</taxon>
        <taxon>Bacillati</taxon>
        <taxon>Actinomycetota</taxon>
        <taxon>Actinomycetes</taxon>
        <taxon>Streptosporangiales</taxon>
        <taxon>Thermomonosporaceae</taxon>
        <taxon>Actinomadura</taxon>
    </lineage>
</organism>
<evidence type="ECO:0000256" key="3">
    <source>
        <dbReference type="ARBA" id="ARBA00022741"/>
    </source>
</evidence>
<evidence type="ECO:0000313" key="11">
    <source>
        <dbReference type="Proteomes" id="UP001049518"/>
    </source>
</evidence>
<evidence type="ECO:0000256" key="4">
    <source>
        <dbReference type="ARBA" id="ARBA00022840"/>
    </source>
</evidence>
<dbReference type="RefSeq" id="WP_231333485.1">
    <property type="nucleotide sequence ID" value="NZ_CP059572.1"/>
</dbReference>
<dbReference type="SMART" id="SM00382">
    <property type="entry name" value="AAA"/>
    <property type="match status" value="1"/>
</dbReference>
<feature type="transmembrane region" description="Helical" evidence="7">
    <location>
        <begin position="159"/>
        <end position="178"/>
    </location>
</feature>
<keyword evidence="3" id="KW-0547">Nucleotide-binding</keyword>
<evidence type="ECO:0000256" key="1">
    <source>
        <dbReference type="ARBA" id="ARBA00004651"/>
    </source>
</evidence>
<dbReference type="InterPro" id="IPR003593">
    <property type="entry name" value="AAA+_ATPase"/>
</dbReference>
<feature type="transmembrane region" description="Helical" evidence="7">
    <location>
        <begin position="243"/>
        <end position="264"/>
    </location>
</feature>
<comment type="subcellular location">
    <subcellularLocation>
        <location evidence="1">Cell membrane</location>
        <topology evidence="1">Multi-pass membrane protein</topology>
    </subcellularLocation>
</comment>
<dbReference type="PANTHER" id="PTHR43394">
    <property type="entry name" value="ATP-DEPENDENT PERMEASE MDL1, MITOCHONDRIAL"/>
    <property type="match status" value="1"/>
</dbReference>
<dbReference type="Proteomes" id="UP001049518">
    <property type="component" value="Chromosome"/>
</dbReference>
<dbReference type="InterPro" id="IPR036640">
    <property type="entry name" value="ABC1_TM_sf"/>
</dbReference>
<evidence type="ECO:0000256" key="2">
    <source>
        <dbReference type="ARBA" id="ARBA00022692"/>
    </source>
</evidence>
<dbReference type="PROSITE" id="PS50893">
    <property type="entry name" value="ABC_TRANSPORTER_2"/>
    <property type="match status" value="1"/>
</dbReference>
<dbReference type="GO" id="GO:0005524">
    <property type="term" value="F:ATP binding"/>
    <property type="evidence" value="ECO:0007669"/>
    <property type="project" value="UniProtKB-KW"/>
</dbReference>
<evidence type="ECO:0000259" key="9">
    <source>
        <dbReference type="PROSITE" id="PS50929"/>
    </source>
</evidence>
<sequence length="575" mass="58218">MTLPTSAGADRLLLGAARRSGGWTGLVAAAALADAAAAVLLPLALARMIDAVPPGGPSAAAALWPCAALVVVAAAAEVLSELATGCGAARATAWLRHALVRHVLAAGPALRIPPGDVAGRTVGGAAEAGTAPSAAPEAAVALVPPLGALAVLSFIDWRLAAAIAVALPAIVLLLRVFVRDITASAHRYLTVQGTIAGRLAEALAGARTIAAAGTADREADRVLAPLPGLRAEGHAMWRVQGAVAARGLLTLLLLQVAAVGAAGAELMAGRITAGELVATVQYAGLAAGFGPVLTHVLRLGRARAGARRAAEVLARPAPSHGDAGAPPGTGRLDFRAVSAGGVLRGLDLTVPGGLAVAVVGRSGSGKSLLAALAGRLADPDEGEVLLDGTPLPRLSRDALRRQIGYAFARPFLFGDTVGDAIAFGPCRPPESWLRESARTARADDFVRRLPRGYATPLADAPMSGGELQRMGLARAFAHAGRVLVLDDATSSLDTVTELQITDAVLDRFGDRTRLIIAHRAGTAARADLVVWLDEGRVRGRGSHRDLWRDPGYRAVFAAAADDVPGGGPGAGGEGA</sequence>
<dbReference type="SUPFAM" id="SSF90123">
    <property type="entry name" value="ABC transporter transmembrane region"/>
    <property type="match status" value="1"/>
</dbReference>
<feature type="transmembrane region" description="Helical" evidence="7">
    <location>
        <begin position="20"/>
        <end position="46"/>
    </location>
</feature>
<dbReference type="InterPro" id="IPR027417">
    <property type="entry name" value="P-loop_NTPase"/>
</dbReference>
<dbReference type="Pfam" id="PF00005">
    <property type="entry name" value="ABC_tran"/>
    <property type="match status" value="1"/>
</dbReference>
<evidence type="ECO:0000259" key="8">
    <source>
        <dbReference type="PROSITE" id="PS50893"/>
    </source>
</evidence>
<dbReference type="InterPro" id="IPR039421">
    <property type="entry name" value="Type_1_exporter"/>
</dbReference>
<reference evidence="10" key="1">
    <citation type="submission" date="2020-07" db="EMBL/GenBank/DDBJ databases">
        <authorList>
            <person name="Tarantini F.S."/>
            <person name="Hong K.W."/>
            <person name="Chan K.G."/>
        </authorList>
    </citation>
    <scope>NUCLEOTIDE SEQUENCE</scope>
    <source>
        <strain evidence="10">32-07</strain>
    </source>
</reference>
<dbReference type="InterPro" id="IPR017871">
    <property type="entry name" value="ABC_transporter-like_CS"/>
</dbReference>
<dbReference type="Gene3D" id="3.40.50.300">
    <property type="entry name" value="P-loop containing nucleotide triphosphate hydrolases"/>
    <property type="match status" value="1"/>
</dbReference>
<evidence type="ECO:0000256" key="6">
    <source>
        <dbReference type="ARBA" id="ARBA00023136"/>
    </source>
</evidence>
<name>A0ABX8QP30_9ACTN</name>
<feature type="transmembrane region" description="Helical" evidence="7">
    <location>
        <begin position="58"/>
        <end position="76"/>
    </location>
</feature>
<keyword evidence="4 10" id="KW-0067">ATP-binding</keyword>
<dbReference type="PANTHER" id="PTHR43394:SF1">
    <property type="entry name" value="ATP-BINDING CASSETTE SUB-FAMILY B MEMBER 10, MITOCHONDRIAL"/>
    <property type="match status" value="1"/>
</dbReference>
<keyword evidence="2 7" id="KW-0812">Transmembrane</keyword>
<dbReference type="InterPro" id="IPR003439">
    <property type="entry name" value="ABC_transporter-like_ATP-bd"/>
</dbReference>
<keyword evidence="11" id="KW-1185">Reference proteome</keyword>
<dbReference type="InterPro" id="IPR011527">
    <property type="entry name" value="ABC1_TM_dom"/>
</dbReference>
<dbReference type="PROSITE" id="PS00211">
    <property type="entry name" value="ABC_TRANSPORTER_1"/>
    <property type="match status" value="1"/>
</dbReference>
<gene>
    <name evidence="10" type="ORF">AGRA3207_001125</name>
</gene>
<evidence type="ECO:0000256" key="5">
    <source>
        <dbReference type="ARBA" id="ARBA00022989"/>
    </source>
</evidence>
<dbReference type="SUPFAM" id="SSF52540">
    <property type="entry name" value="P-loop containing nucleoside triphosphate hydrolases"/>
    <property type="match status" value="1"/>
</dbReference>
<feature type="domain" description="ABC transmembrane type-1" evidence="9">
    <location>
        <begin position="26"/>
        <end position="288"/>
    </location>
</feature>
<dbReference type="Pfam" id="PF00664">
    <property type="entry name" value="ABC_membrane"/>
    <property type="match status" value="1"/>
</dbReference>
<feature type="transmembrane region" description="Helical" evidence="7">
    <location>
        <begin position="276"/>
        <end position="297"/>
    </location>
</feature>
<keyword evidence="5 7" id="KW-1133">Transmembrane helix</keyword>
<dbReference type="EMBL" id="CP059572">
    <property type="protein sequence ID" value="QXJ20416.1"/>
    <property type="molecule type" value="Genomic_DNA"/>
</dbReference>